<dbReference type="InterPro" id="IPR036085">
    <property type="entry name" value="PAZ_dom_sf"/>
</dbReference>
<dbReference type="InterPro" id="IPR003165">
    <property type="entry name" value="Piwi"/>
</dbReference>
<evidence type="ECO:0000259" key="3">
    <source>
        <dbReference type="PROSITE" id="PS50822"/>
    </source>
</evidence>
<dbReference type="Gene3D" id="3.40.50.2300">
    <property type="match status" value="1"/>
</dbReference>
<name>A0A433Q4Q6_9FUNG</name>
<dbReference type="GO" id="GO:0003723">
    <property type="term" value="F:RNA binding"/>
    <property type="evidence" value="ECO:0007669"/>
    <property type="project" value="InterPro"/>
</dbReference>
<dbReference type="Pfam" id="PF02170">
    <property type="entry name" value="PAZ"/>
    <property type="match status" value="1"/>
</dbReference>
<dbReference type="InterPro" id="IPR032473">
    <property type="entry name" value="Argonaute_Mid_dom"/>
</dbReference>
<dbReference type="CDD" id="cd02846">
    <property type="entry name" value="PAZ_argonaute_like"/>
    <property type="match status" value="1"/>
</dbReference>
<comment type="caution">
    <text evidence="4">The sequence shown here is derived from an EMBL/GenBank/DDBJ whole genome shotgun (WGS) entry which is preliminary data.</text>
</comment>
<protein>
    <submittedName>
        <fullName evidence="4">Ribonuclease H-like domain-containing protein</fullName>
    </submittedName>
</protein>
<feature type="transmembrane region" description="Helical" evidence="1">
    <location>
        <begin position="627"/>
        <end position="645"/>
    </location>
</feature>
<dbReference type="Gene3D" id="2.170.260.10">
    <property type="entry name" value="paz domain"/>
    <property type="match status" value="1"/>
</dbReference>
<organism evidence="4 5">
    <name type="scientific">Jimgerdemannia flammicorona</name>
    <dbReference type="NCBI Taxonomy" id="994334"/>
    <lineage>
        <taxon>Eukaryota</taxon>
        <taxon>Fungi</taxon>
        <taxon>Fungi incertae sedis</taxon>
        <taxon>Mucoromycota</taxon>
        <taxon>Mucoromycotina</taxon>
        <taxon>Endogonomycetes</taxon>
        <taxon>Endogonales</taxon>
        <taxon>Endogonaceae</taxon>
        <taxon>Jimgerdemannia</taxon>
    </lineage>
</organism>
<dbReference type="SUPFAM" id="SSF53098">
    <property type="entry name" value="Ribonuclease H-like"/>
    <property type="match status" value="1"/>
</dbReference>
<dbReference type="PANTHER" id="PTHR22891">
    <property type="entry name" value="EUKARYOTIC TRANSLATION INITIATION FACTOR 2C"/>
    <property type="match status" value="1"/>
</dbReference>
<dbReference type="Gene3D" id="3.30.420.10">
    <property type="entry name" value="Ribonuclease H-like superfamily/Ribonuclease H"/>
    <property type="match status" value="2"/>
</dbReference>
<dbReference type="PROSITE" id="PS50821">
    <property type="entry name" value="PAZ"/>
    <property type="match status" value="1"/>
</dbReference>
<keyword evidence="5" id="KW-1185">Reference proteome</keyword>
<feature type="domain" description="PAZ" evidence="2">
    <location>
        <begin position="1"/>
        <end position="76"/>
    </location>
</feature>
<keyword evidence="1" id="KW-0472">Membrane</keyword>
<evidence type="ECO:0000259" key="2">
    <source>
        <dbReference type="PROSITE" id="PS50821"/>
    </source>
</evidence>
<dbReference type="PROSITE" id="PS50822">
    <property type="entry name" value="PIWI"/>
    <property type="match status" value="1"/>
</dbReference>
<feature type="domain" description="Piwi" evidence="3">
    <location>
        <begin position="261"/>
        <end position="601"/>
    </location>
</feature>
<dbReference type="InterPro" id="IPR036397">
    <property type="entry name" value="RNaseH_sf"/>
</dbReference>
<dbReference type="InterPro" id="IPR003100">
    <property type="entry name" value="PAZ_dom"/>
</dbReference>
<evidence type="ECO:0000313" key="4">
    <source>
        <dbReference type="EMBL" id="RUS24803.1"/>
    </source>
</evidence>
<proteinExistence type="predicted"/>
<accession>A0A433Q4Q6</accession>
<dbReference type="Proteomes" id="UP000274822">
    <property type="component" value="Unassembled WGS sequence"/>
</dbReference>
<dbReference type="InterPro" id="IPR012337">
    <property type="entry name" value="RNaseH-like_sf"/>
</dbReference>
<keyword evidence="1" id="KW-0812">Transmembrane</keyword>
<dbReference type="Pfam" id="PF16487">
    <property type="entry name" value="ArgoMid"/>
    <property type="match status" value="1"/>
</dbReference>
<keyword evidence="1" id="KW-1133">Transmembrane helix</keyword>
<sequence length="699" mass="78963">MHRGEQRPRYKIDGFTLLTADKSKFKDDQTNKEVTVTEYFKKQYHRQLVYGACLPCVVVKKKKDLYFPVEVCRILEGQRYKRQLGPRATADFIKIACTKPEERERRIRQDATRQMNFENNPDFKAWGMHIDTRDLMTLNGMFLSPRILAVPNLICDSASSKPHITIKDGAWNIQKFLVGSKLTSWAIAVFGSEQYMPTAAINDFIRQLVAAAAPRGLNIVNKTPILVRANSFEDPSVVLDRVYLSADYRDPATNQKVPPQLIMCLLDGKAKQSKLYSPCKKWGDCKVGVMTQCISYAQLQQQRSMALYCNNLVLKLNMKLGGVNFKLAPKTLGRWGDEPCMIIGCDVTHGPPGSGSPSIAVLAATMDDTFGRYAVEYTIQPPRREIIDNFGAMLKSLLNQFLSRSRTKPKRILVFRDGVSEGMANTIMEKEIDEIKSDPKFQPEITVVAVQKRHHTRFFPTDQNRDRSQNCLPGTVVDTVIAHNYEFDFCKYRPLSRSLTYHSPTVTFTKGCDLPLPQKHTFLEGWEVVTIFLQSHAGIQGTSRPTHYQVLYDDFGFGADALQNFCYHLCFTYGRCMRSVSVVTPVFYADMAGYRISKWSTEDSKRTSDSQEDPSSYFEPLNPRLKGLWGGLVGLVFAFIGIIHFDIRTSENHNTGLVDPKEPDAKGGSLLPRRSAALVVFSRQTATGSRAPRLRDGQG</sequence>
<dbReference type="Pfam" id="PF02171">
    <property type="entry name" value="Piwi"/>
    <property type="match status" value="2"/>
</dbReference>
<dbReference type="AlphaFoldDB" id="A0A433Q4Q6"/>
<gene>
    <name evidence="4" type="ORF">BC938DRAFT_473053</name>
</gene>
<evidence type="ECO:0000256" key="1">
    <source>
        <dbReference type="SAM" id="Phobius"/>
    </source>
</evidence>
<dbReference type="EMBL" id="RBNJ01014865">
    <property type="protein sequence ID" value="RUS24803.1"/>
    <property type="molecule type" value="Genomic_DNA"/>
</dbReference>
<dbReference type="SUPFAM" id="SSF101690">
    <property type="entry name" value="PAZ domain"/>
    <property type="match status" value="1"/>
</dbReference>
<evidence type="ECO:0000313" key="5">
    <source>
        <dbReference type="Proteomes" id="UP000274822"/>
    </source>
</evidence>
<reference evidence="4 5" key="1">
    <citation type="journal article" date="2018" name="New Phytol.">
        <title>Phylogenomics of Endogonaceae and evolution of mycorrhizas within Mucoromycota.</title>
        <authorList>
            <person name="Chang Y."/>
            <person name="Desiro A."/>
            <person name="Na H."/>
            <person name="Sandor L."/>
            <person name="Lipzen A."/>
            <person name="Clum A."/>
            <person name="Barry K."/>
            <person name="Grigoriev I.V."/>
            <person name="Martin F.M."/>
            <person name="Stajich J.E."/>
            <person name="Smith M.E."/>
            <person name="Bonito G."/>
            <person name="Spatafora J.W."/>
        </authorList>
    </citation>
    <scope>NUCLEOTIDE SEQUENCE [LARGE SCALE GENOMIC DNA]</scope>
    <source>
        <strain evidence="4 5">AD002</strain>
    </source>
</reference>
<dbReference type="SMART" id="SM00950">
    <property type="entry name" value="Piwi"/>
    <property type="match status" value="1"/>
</dbReference>